<dbReference type="PANTHER" id="PTHR30386:SF26">
    <property type="entry name" value="TRANSPORT PROTEIN COMB"/>
    <property type="match status" value="1"/>
</dbReference>
<name>A0A2S7KLS2_9FLAO</name>
<dbReference type="GO" id="GO:0016020">
    <property type="term" value="C:membrane"/>
    <property type="evidence" value="ECO:0007669"/>
    <property type="project" value="UniProtKB-SubCell"/>
</dbReference>
<reference evidence="6 7" key="1">
    <citation type="submission" date="2016-11" db="EMBL/GenBank/DDBJ databases">
        <title>Trade-off between light-utilization and light-protection in marine flavobacteria.</title>
        <authorList>
            <person name="Kumagai Y."/>
        </authorList>
    </citation>
    <scope>NUCLEOTIDE SEQUENCE [LARGE SCALE GENOMIC DNA]</scope>
    <source>
        <strain evidence="6 7">NBRC 107741</strain>
    </source>
</reference>
<feature type="transmembrane region" description="Helical" evidence="5">
    <location>
        <begin position="24"/>
        <end position="46"/>
    </location>
</feature>
<sequence>MPLNNQQERSTEVQDILNKPPNWMLIWGNGILLLLFVFFFLFTWFIQYPDIIETEAIVTSPNPPQKEYAQSSGKLKTLLVSDNQQVSKGTVLAMLDNTAQLEDVLFLKAILDTINIMNSPLEFPLEQLPGLSLGEISSAFVVFQNDYIEYRLSRTLDPLSNELSSNELAQSQLRLRLANLEAQKSIDARKMELSKNEYERNEYLYKKGVISLNEIERKKLEFLDQEKNMRNLDLSISQIRQNLSETSGNATQLQINGEINDVRLAKKVVQSLIQLKEALRTWDLKYVLRANRSGRVSLVNIWNEDQYISQGDLLFTIVPEESRAFIAHIKAPIHNSGKIAPGQRVNIKLHNYPEEEYGKLNATVSSMSAIPNEDGFYMIKASLPDRLLTSYEIEIPFRSELSGTAEIITEDLRLLERFFYQLRGIFNS</sequence>
<evidence type="ECO:0000256" key="1">
    <source>
        <dbReference type="ARBA" id="ARBA00004167"/>
    </source>
</evidence>
<dbReference type="RefSeq" id="WP_104811490.1">
    <property type="nucleotide sequence ID" value="NZ_MQUB01000001.1"/>
</dbReference>
<evidence type="ECO:0000313" key="7">
    <source>
        <dbReference type="Proteomes" id="UP000239800"/>
    </source>
</evidence>
<comment type="caution">
    <text evidence="6">The sequence shown here is derived from an EMBL/GenBank/DDBJ whole genome shotgun (WGS) entry which is preliminary data.</text>
</comment>
<gene>
    <name evidence="6" type="ORF">BST85_00635</name>
</gene>
<evidence type="ECO:0000256" key="5">
    <source>
        <dbReference type="SAM" id="Phobius"/>
    </source>
</evidence>
<evidence type="ECO:0000313" key="6">
    <source>
        <dbReference type="EMBL" id="PQB03567.1"/>
    </source>
</evidence>
<evidence type="ECO:0000256" key="3">
    <source>
        <dbReference type="ARBA" id="ARBA00022989"/>
    </source>
</evidence>
<proteinExistence type="predicted"/>
<keyword evidence="4 5" id="KW-0472">Membrane</keyword>
<dbReference type="EMBL" id="MQUB01000001">
    <property type="protein sequence ID" value="PQB03567.1"/>
    <property type="molecule type" value="Genomic_DNA"/>
</dbReference>
<comment type="subcellular location">
    <subcellularLocation>
        <location evidence="1">Membrane</location>
        <topology evidence="1">Single-pass membrane protein</topology>
    </subcellularLocation>
</comment>
<keyword evidence="7" id="KW-1185">Reference proteome</keyword>
<evidence type="ECO:0000256" key="2">
    <source>
        <dbReference type="ARBA" id="ARBA00022692"/>
    </source>
</evidence>
<dbReference type="InterPro" id="IPR050739">
    <property type="entry name" value="MFP"/>
</dbReference>
<keyword evidence="2 5" id="KW-0812">Transmembrane</keyword>
<dbReference type="OrthoDB" id="7057889at2"/>
<organism evidence="6 7">
    <name type="scientific">Aureitalea marina</name>
    <dbReference type="NCBI Taxonomy" id="930804"/>
    <lineage>
        <taxon>Bacteria</taxon>
        <taxon>Pseudomonadati</taxon>
        <taxon>Bacteroidota</taxon>
        <taxon>Flavobacteriia</taxon>
        <taxon>Flavobacteriales</taxon>
        <taxon>Flavobacteriaceae</taxon>
        <taxon>Aureitalea</taxon>
    </lineage>
</organism>
<accession>A0A2S7KLS2</accession>
<protein>
    <submittedName>
        <fullName evidence="6">Uncharacterized protein</fullName>
    </submittedName>
</protein>
<dbReference type="PANTHER" id="PTHR30386">
    <property type="entry name" value="MEMBRANE FUSION SUBUNIT OF EMRAB-TOLC MULTIDRUG EFFLUX PUMP"/>
    <property type="match status" value="1"/>
</dbReference>
<dbReference type="Proteomes" id="UP000239800">
    <property type="component" value="Unassembled WGS sequence"/>
</dbReference>
<evidence type="ECO:0000256" key="4">
    <source>
        <dbReference type="ARBA" id="ARBA00023136"/>
    </source>
</evidence>
<dbReference type="AlphaFoldDB" id="A0A2S7KLS2"/>
<keyword evidence="3 5" id="KW-1133">Transmembrane helix</keyword>
<dbReference type="PRINTS" id="PR01490">
    <property type="entry name" value="RTXTOXIND"/>
</dbReference>